<dbReference type="AlphaFoldDB" id="A0A544QUL2"/>
<protein>
    <submittedName>
        <fullName evidence="1">PIG-L family deacetylase</fullName>
    </submittedName>
</protein>
<accession>A0A544QUL2</accession>
<name>A0A544QUL2_9FIRM</name>
<comment type="caution">
    <text evidence="1">The sequence shown here is derived from an EMBL/GenBank/DDBJ whole genome shotgun (WGS) entry which is preliminary data.</text>
</comment>
<dbReference type="RefSeq" id="WP_142536200.1">
    <property type="nucleotide sequence ID" value="NZ_SGJB01000011.1"/>
</dbReference>
<evidence type="ECO:0000313" key="1">
    <source>
        <dbReference type="EMBL" id="TQQ84381.1"/>
    </source>
</evidence>
<proteinExistence type="predicted"/>
<reference evidence="1 2" key="1">
    <citation type="submission" date="2019-02" db="EMBL/GenBank/DDBJ databases">
        <title>Peptostreptococcaceae bacterium ZHW00191 nov., a new bacterium isolated from the human gut.</title>
        <authorList>
            <person name="Zhou H.-W."/>
            <person name="Chen X.-J."/>
        </authorList>
    </citation>
    <scope>NUCLEOTIDE SEQUENCE [LARGE SCALE GENOMIC DNA]</scope>
    <source>
        <strain evidence="1 2">ZHW00191</strain>
    </source>
</reference>
<dbReference type="Gene3D" id="3.40.50.10320">
    <property type="entry name" value="LmbE-like"/>
    <property type="match status" value="1"/>
</dbReference>
<gene>
    <name evidence="1" type="ORF">EXD82_07005</name>
</gene>
<sequence>MKHKRRNIFIVIMLILFLGLADKSLTAQFNVVEYSDGKRFRDHVVFYPQHQDDEVLWGVSAITNAIKECGADNVYIVLVSDGSGVNVFMKNPRFWGLSRKEKEELRNNEFKAALYELGIKDKNILILADKDKKEGTHYELMEETILKFEKELGSVTHIAHHYKYDDHIMHRKNGETLKKLSDEHKVNDARYFMKPAYVKNIPEDKREYYKSETDMDRERARKSLDQYKIVDEKNQKLGIGYVSAHSYFDHLYRDSNYTSILSVY</sequence>
<dbReference type="SUPFAM" id="SSF102588">
    <property type="entry name" value="LmbE-like"/>
    <property type="match status" value="1"/>
</dbReference>
<dbReference type="OrthoDB" id="1749874at2"/>
<organism evidence="1 2">
    <name type="scientific">Peptacetobacter hominis</name>
    <dbReference type="NCBI Taxonomy" id="2743610"/>
    <lineage>
        <taxon>Bacteria</taxon>
        <taxon>Bacillati</taxon>
        <taxon>Bacillota</taxon>
        <taxon>Clostridia</taxon>
        <taxon>Peptostreptococcales</taxon>
        <taxon>Peptostreptococcaceae</taxon>
        <taxon>Peptacetobacter</taxon>
    </lineage>
</organism>
<dbReference type="Proteomes" id="UP000317863">
    <property type="component" value="Unassembled WGS sequence"/>
</dbReference>
<keyword evidence="2" id="KW-1185">Reference proteome</keyword>
<dbReference type="EMBL" id="SGJB01000011">
    <property type="protein sequence ID" value="TQQ84381.1"/>
    <property type="molecule type" value="Genomic_DNA"/>
</dbReference>
<dbReference type="InterPro" id="IPR024078">
    <property type="entry name" value="LmbE-like_dom_sf"/>
</dbReference>
<evidence type="ECO:0000313" key="2">
    <source>
        <dbReference type="Proteomes" id="UP000317863"/>
    </source>
</evidence>